<dbReference type="GO" id="GO:0009244">
    <property type="term" value="P:lipopolysaccharide core region biosynthetic process"/>
    <property type="evidence" value="ECO:0007669"/>
    <property type="project" value="TreeGrafter"/>
</dbReference>
<accession>A0A6I6JJD3</accession>
<gene>
    <name evidence="3" type="ORF">GM415_13975</name>
</gene>
<evidence type="ECO:0000256" key="2">
    <source>
        <dbReference type="ARBA" id="ARBA00022679"/>
    </source>
</evidence>
<dbReference type="PANTHER" id="PTHR30160">
    <property type="entry name" value="TETRAACYLDISACCHARIDE 4'-KINASE-RELATED"/>
    <property type="match status" value="1"/>
</dbReference>
<dbReference type="SUPFAM" id="SSF53756">
    <property type="entry name" value="UDP-Glycosyltransferase/glycogen phosphorylase"/>
    <property type="match status" value="1"/>
</dbReference>
<dbReference type="Pfam" id="PF01075">
    <property type="entry name" value="Glyco_transf_9"/>
    <property type="match status" value="1"/>
</dbReference>
<evidence type="ECO:0000256" key="1">
    <source>
        <dbReference type="ARBA" id="ARBA00022676"/>
    </source>
</evidence>
<dbReference type="EMBL" id="CP046400">
    <property type="protein sequence ID" value="QGY41190.1"/>
    <property type="molecule type" value="Genomic_DNA"/>
</dbReference>
<dbReference type="PANTHER" id="PTHR30160:SF7">
    <property type="entry name" value="ADP-HEPTOSE--LPS HEPTOSYLTRANSFERASE 2"/>
    <property type="match status" value="1"/>
</dbReference>
<evidence type="ECO:0000313" key="3">
    <source>
        <dbReference type="EMBL" id="QGY41190.1"/>
    </source>
</evidence>
<dbReference type="GO" id="GO:0008713">
    <property type="term" value="F:ADP-heptose-lipopolysaccharide heptosyltransferase activity"/>
    <property type="evidence" value="ECO:0007669"/>
    <property type="project" value="TreeGrafter"/>
</dbReference>
<dbReference type="InterPro" id="IPR002201">
    <property type="entry name" value="Glyco_trans_9"/>
</dbReference>
<keyword evidence="1" id="KW-0328">Glycosyltransferase</keyword>
<proteinExistence type="predicted"/>
<dbReference type="KEGG" id="psel:GM415_13975"/>
<dbReference type="GO" id="GO:0005829">
    <property type="term" value="C:cytosol"/>
    <property type="evidence" value="ECO:0007669"/>
    <property type="project" value="TreeGrafter"/>
</dbReference>
<dbReference type="Proteomes" id="UP000428328">
    <property type="component" value="Chromosome"/>
</dbReference>
<keyword evidence="4" id="KW-1185">Reference proteome</keyword>
<dbReference type="CDD" id="cd03789">
    <property type="entry name" value="GT9_LPS_heptosyltransferase"/>
    <property type="match status" value="1"/>
</dbReference>
<dbReference type="RefSeq" id="WP_158949210.1">
    <property type="nucleotide sequence ID" value="NZ_CP046400.1"/>
</dbReference>
<protein>
    <submittedName>
        <fullName evidence="3">ADP-heptose--LPS heptosyltransferase</fullName>
    </submittedName>
</protein>
<keyword evidence="2 3" id="KW-0808">Transferase</keyword>
<reference evidence="3 4" key="1">
    <citation type="submission" date="2019-11" db="EMBL/GenBank/DDBJ databases">
        <authorList>
            <person name="Zheng R.K."/>
            <person name="Sun C.M."/>
        </authorList>
    </citation>
    <scope>NUCLEOTIDE SEQUENCE [LARGE SCALE GENOMIC DNA]</scope>
    <source>
        <strain evidence="3 4">SRB007</strain>
    </source>
</reference>
<dbReference type="AlphaFoldDB" id="A0A6I6JJD3"/>
<sequence length="417" mass="45745">MKHYLVIQLARFGDLIQTKRLLATLCAREDAEVHLCVDHSLAPLARLVYPQITVHSVIAHGTGLSREEAVRAMLVKNRDTFSRLAAVDFERVYNINFSPLNFRLAALFDPDRVEGFAWRNGQEITGLWPSMAMRWARHRRLGINLVDFWAGYCPDAVAPETVNPAPVPKGGGIGVVLAGRESRRSLPVTTLARITATLAMSNKTERIHLLGGKSEQAAGLSLIKELPARLQSKTVNLAGKTDWASLTEVVESLDMLITPDTGTMHLAAHLGTPVAAFFLSSAWCFETGPYGQGHWVYQAVSNCLPCLETQPCPHDVACLGCFNSPEFLRFITTEKPEHAPDGLIAFTSEFDALGQIYTPMAGEDTDAADRAVFRNFLLEYLTGTGEGDPGGKADMAGRFFHPRDWTTRTRPGATIGI</sequence>
<dbReference type="InterPro" id="IPR051199">
    <property type="entry name" value="LPS_LOS_Heptosyltrfase"/>
</dbReference>
<evidence type="ECO:0000313" key="4">
    <source>
        <dbReference type="Proteomes" id="UP000428328"/>
    </source>
</evidence>
<dbReference type="Gene3D" id="3.40.50.2000">
    <property type="entry name" value="Glycogen Phosphorylase B"/>
    <property type="match status" value="1"/>
</dbReference>
<organism evidence="3 4">
    <name type="scientific">Pseudodesulfovibrio cashew</name>
    <dbReference type="NCBI Taxonomy" id="2678688"/>
    <lineage>
        <taxon>Bacteria</taxon>
        <taxon>Pseudomonadati</taxon>
        <taxon>Thermodesulfobacteriota</taxon>
        <taxon>Desulfovibrionia</taxon>
        <taxon>Desulfovibrionales</taxon>
        <taxon>Desulfovibrionaceae</taxon>
    </lineage>
</organism>
<name>A0A6I6JJD3_9BACT</name>